<feature type="domain" description="Helicase-associated" evidence="2">
    <location>
        <begin position="29"/>
        <end position="85"/>
    </location>
</feature>
<dbReference type="PANTHER" id="PTHR33418">
    <property type="entry name" value="HELICASE-ASSOCIATED"/>
    <property type="match status" value="1"/>
</dbReference>
<dbReference type="PANTHER" id="PTHR33418:SF1">
    <property type="entry name" value="HELICASE-ASSOCIATED DOMAIN-CONTAINING PROTEIN"/>
    <property type="match status" value="1"/>
</dbReference>
<dbReference type="Pfam" id="PF03457">
    <property type="entry name" value="HA"/>
    <property type="match status" value="5"/>
</dbReference>
<gene>
    <name evidence="3" type="ORF">B8W67_19895</name>
</gene>
<dbReference type="Proteomes" id="UP000193577">
    <property type="component" value="Unassembled WGS sequence"/>
</dbReference>
<dbReference type="Gene3D" id="6.10.140.530">
    <property type="match status" value="5"/>
</dbReference>
<feature type="region of interest" description="Disordered" evidence="1">
    <location>
        <begin position="1"/>
        <end position="20"/>
    </location>
</feature>
<feature type="domain" description="Helicase-associated" evidence="2">
    <location>
        <begin position="162"/>
        <end position="222"/>
    </location>
</feature>
<dbReference type="AlphaFoldDB" id="A0AA91PA67"/>
<dbReference type="EMBL" id="NCXO01000092">
    <property type="protein sequence ID" value="OSC23266.1"/>
    <property type="molecule type" value="Genomic_DNA"/>
</dbReference>
<feature type="compositionally biased region" description="Basic and acidic residues" evidence="1">
    <location>
        <begin position="7"/>
        <end position="16"/>
    </location>
</feature>
<evidence type="ECO:0000313" key="3">
    <source>
        <dbReference type="EMBL" id="OSC23266.1"/>
    </source>
</evidence>
<sequence>MVRGMSKHVEQHRGEADASVARSVRRENALIELRRFCADHGHARVPRRWVTDSGFNLGNWVDRNRRRYRSGSMPRYQVEQLEQIPGWAWNPRDSWDEGISELRRFVDRYGHARVPTGWESSSGFPLGQWAAHRRRYHRRGKLSPQRVAEIESLPRWTWNALDSRWDDVINEIRAFVEEHWHACVPRSHTLPNGYRLGERVAQLREMHRVGKLAEERVKQLEEFPGWVWDSADTWWPAGYAEMLQYVAEHGHAKVPERWKSPRGFALGRWVTEFRRDYREGKLPRAAITELEAVPGWSWGGHDDRWRAGLAALREYTDGHGSACPPHRWVTDDGFRLGAWVATRRLDFRQGRLAENKVRLLSSLPGWSWGQATTSSAA</sequence>
<evidence type="ECO:0000256" key="1">
    <source>
        <dbReference type="SAM" id="MobiDB-lite"/>
    </source>
</evidence>
<comment type="caution">
    <text evidence="3">The sequence shown here is derived from an EMBL/GenBank/DDBJ whole genome shotgun (WGS) entry which is preliminary data.</text>
</comment>
<name>A0AA91PA67_9MYCO</name>
<protein>
    <recommendedName>
        <fullName evidence="2">Helicase-associated domain-containing protein</fullName>
    </recommendedName>
</protein>
<organism evidence="3 4">
    <name type="scientific">Mycolicibacillus koreensis</name>
    <dbReference type="NCBI Taxonomy" id="1069220"/>
    <lineage>
        <taxon>Bacteria</taxon>
        <taxon>Bacillati</taxon>
        <taxon>Actinomycetota</taxon>
        <taxon>Actinomycetes</taxon>
        <taxon>Mycobacteriales</taxon>
        <taxon>Mycobacteriaceae</taxon>
        <taxon>Mycolicibacillus</taxon>
    </lineage>
</organism>
<feature type="domain" description="Helicase-associated" evidence="2">
    <location>
        <begin position="92"/>
        <end position="153"/>
    </location>
</feature>
<proteinExistence type="predicted"/>
<feature type="domain" description="Helicase-associated" evidence="2">
    <location>
        <begin position="301"/>
        <end position="364"/>
    </location>
</feature>
<evidence type="ECO:0000313" key="4">
    <source>
        <dbReference type="Proteomes" id="UP000193577"/>
    </source>
</evidence>
<reference evidence="3 4" key="1">
    <citation type="submission" date="2017-04" db="EMBL/GenBank/DDBJ databases">
        <title>The new phylogeny of genus Mycobacterium.</title>
        <authorList>
            <person name="Tortoli E."/>
            <person name="Trovato A."/>
            <person name="Cirillo D.M."/>
        </authorList>
    </citation>
    <scope>NUCLEOTIDE SEQUENCE [LARGE SCALE GENOMIC DNA]</scope>
    <source>
        <strain evidence="3 4">KCTC 19819</strain>
    </source>
</reference>
<evidence type="ECO:0000259" key="2">
    <source>
        <dbReference type="Pfam" id="PF03457"/>
    </source>
</evidence>
<keyword evidence="4" id="KW-1185">Reference proteome</keyword>
<feature type="domain" description="Helicase-associated" evidence="2">
    <location>
        <begin position="233"/>
        <end position="294"/>
    </location>
</feature>
<accession>A0AA91PA67</accession>
<dbReference type="InterPro" id="IPR005114">
    <property type="entry name" value="Helicase_assoc"/>
</dbReference>